<gene>
    <name evidence="1" type="ORF">V865_003000</name>
</gene>
<evidence type="ECO:0000313" key="2">
    <source>
        <dbReference type="Proteomes" id="UP001358614"/>
    </source>
</evidence>
<protein>
    <recommendedName>
        <fullName evidence="3">Pentatricopeptide repeat-containing protein</fullName>
    </recommendedName>
</protein>
<reference evidence="1 2" key="1">
    <citation type="submission" date="2024-01" db="EMBL/GenBank/DDBJ databases">
        <title>Comparative genomics of Cryptococcus and Kwoniella reveals pathogenesis evolution and contrasting modes of karyotype evolution via chromosome fusion or intercentromeric recombination.</title>
        <authorList>
            <person name="Coelho M.A."/>
            <person name="David-Palma M."/>
            <person name="Shea T."/>
            <person name="Bowers K."/>
            <person name="McGinley-Smith S."/>
            <person name="Mohammad A.W."/>
            <person name="Gnirke A."/>
            <person name="Yurkov A.M."/>
            <person name="Nowrousian M."/>
            <person name="Sun S."/>
            <person name="Cuomo C.A."/>
            <person name="Heitman J."/>
        </authorList>
    </citation>
    <scope>NUCLEOTIDE SEQUENCE [LARGE SCALE GENOMIC DNA]</scope>
    <source>
        <strain evidence="1 2">PYCC6329</strain>
    </source>
</reference>
<dbReference type="Proteomes" id="UP001358614">
    <property type="component" value="Chromosome 1"/>
</dbReference>
<dbReference type="InterPro" id="IPR011990">
    <property type="entry name" value="TPR-like_helical_dom_sf"/>
</dbReference>
<dbReference type="RefSeq" id="XP_066082896.1">
    <property type="nucleotide sequence ID" value="XM_066226799.1"/>
</dbReference>
<sequence length="949" mass="107435">MSSKVKVVTCLSTTLRSTPLLRHALSLVSPTRHSSGTQSTSGHDPNLPGCSKWFSSTSSQLTIPQRTFFTSNHDSSPSQQVTKRLPPIHQNEEDVHIHKTTSTPHLPLPPRLPYSPNSYPFKRHMEILALSLYSSTADESWTIYTSLHPSLRQYIPDETFKSLIGHQVDHPEQQKAWSRVRTLLRLAKKCRMSLSEIDQKDLIRIIRLGLRRYRTEYNRSKEGESEEDDIYKLVKRLWTTLESKIPLDQFPHELKRGWLGLHWRRVKKLGKKGRTTQEEISDQIIDIEEMVIDMVKKGAINTSLGHYIGEILISSSGNTLDGLERSIKNLTLCIAQGVNMKHAHLHKIVRKLDVVWSKEGNAVNSEHFIPSMLESLNIDPISNTSRILYSALDTSTRRARTRVQKALDLLEIHQSSVGGLIGRGISVSKSTEGDILFRLDTAIRLLELALQQKEGDCGALISSLTIALHHAKRSTPHSSSSIQEIDKLIIRYVRSLHESQVIPQLSSESIIPLFKLILSVLPSSEAYILSRKIYQHSRSTTPLFKWSLKNLYLWQKLFRYSLTSPNLHLHFASRLYTDLLADGLSIRRSDMLLLIRSIGMKSSPSRAILLERHIKDYLWSGSYGPSLSPLVLALTQGLTHGGIQDTDLALNLTERLLQDQPIPLQVMEILVYNLSRSTRSQDRIRVFQLLQQVNGKEEKAIRIYNIVLSNLIKSSSSHQRVSNDGVEGNATLSHQETLAYAIFLYKEMISKGIKPNSRIVSNMIRVLLDSGHLDSALDVFKASIDSSSTGDRTGFRIKSNVVGRLMVNLVMVNRTTEANQVESSWRKINEKSEGKVWDKGVIGARILIDIKDGKEVDMDQIMRQTGWKGKKGFLNFLQSLRPPPSTPPTLTPALGKDRVNSEKRGEVVMNHDDGSDKGVRFTWDPNRRNERDSVRVDLCMSSEFGMIYH</sequence>
<accession>A0AAX4KFX6</accession>
<dbReference type="AlphaFoldDB" id="A0AAX4KFX6"/>
<organism evidence="1 2">
    <name type="scientific">Kwoniella europaea PYCC6329</name>
    <dbReference type="NCBI Taxonomy" id="1423913"/>
    <lineage>
        <taxon>Eukaryota</taxon>
        <taxon>Fungi</taxon>
        <taxon>Dikarya</taxon>
        <taxon>Basidiomycota</taxon>
        <taxon>Agaricomycotina</taxon>
        <taxon>Tremellomycetes</taxon>
        <taxon>Tremellales</taxon>
        <taxon>Cryptococcaceae</taxon>
        <taxon>Kwoniella</taxon>
    </lineage>
</organism>
<name>A0AAX4KFX6_9TREE</name>
<dbReference type="GeneID" id="91101804"/>
<dbReference type="EMBL" id="CP144089">
    <property type="protein sequence ID" value="WWD04929.1"/>
    <property type="molecule type" value="Genomic_DNA"/>
</dbReference>
<proteinExistence type="predicted"/>
<evidence type="ECO:0000313" key="1">
    <source>
        <dbReference type="EMBL" id="WWD04929.1"/>
    </source>
</evidence>
<evidence type="ECO:0008006" key="3">
    <source>
        <dbReference type="Google" id="ProtNLM"/>
    </source>
</evidence>
<dbReference type="Gene3D" id="1.25.40.10">
    <property type="entry name" value="Tetratricopeptide repeat domain"/>
    <property type="match status" value="1"/>
</dbReference>
<dbReference type="KEGG" id="ker:91101804"/>
<keyword evidence="2" id="KW-1185">Reference proteome</keyword>